<dbReference type="Pfam" id="PF14220">
    <property type="entry name" value="DUF4329"/>
    <property type="match status" value="1"/>
</dbReference>
<protein>
    <recommendedName>
        <fullName evidence="2">DUF4329 domain-containing protein</fullName>
    </recommendedName>
</protein>
<dbReference type="InterPro" id="IPR025479">
    <property type="entry name" value="DUF4329"/>
</dbReference>
<evidence type="ECO:0000259" key="2">
    <source>
        <dbReference type="Pfam" id="PF14220"/>
    </source>
</evidence>
<feature type="domain" description="DUF4329" evidence="2">
    <location>
        <begin position="36"/>
        <end position="172"/>
    </location>
</feature>
<dbReference type="EMBL" id="NQKG01000016">
    <property type="protein sequence ID" value="OZY54201.1"/>
    <property type="molecule type" value="Genomic_DNA"/>
</dbReference>
<gene>
    <name evidence="3" type="ORF">CJF38_16145</name>
</gene>
<sequence>MRRVNVSQFFHERIERGTAAKTVPLPALSPAFAYADDAARFAHEMIGDRREGEYGGVILQRHDGKFFATLPVKGQSRMFSHELVLSTDADNNFLHPPGYTCHAFYHSHPNNYAEVKRYFAQWSKESVETSMNFFSPPDVVFTVGMRGFARVGYLSGLNGSLIKYVPSGSEQEAALVEGYQKGLVRAKQLISYVHELAAVGELSVIQTNDIWGWKVGKVDADFKIYNPATLPQAPNKQIQQPAYSPVFSSLLDAVKYTRLRMYQQPEQQFGYLLKYKDQAQYLATEPVPGAEHLFKPDAVFTLNAAGAVVIPRNLEVVAQYYCDNLYHAPDQVPAQQRQVYKRFVEPNAMAQSIRMSLALRFGRDVAPLPLYITVRDGALLEYQPSSTLAEEPYVRTLSQAQGGGLAIKRDLLGGHVTPTAYVHRLAQMGTLKVLYHSDLWGVPGTVDQHWTPYARLSRRALSPSFLTMDDAARYVHRKIKKSPNADRIFGGLIFQRLDQRFVATEPLAGRGETFDPYGIIPAERLDLTPTGGTIVGFYHSHRPQDSMLLPPGVEQQLYADMLEPHEVCAAIQDRDWAPVRFLSTPQGALLKYVPSGTDREKKFLARVAPPVSNPENVRHNALQLKLRTHTLKATEYVGQIVRTGDLYVVEGNTLWGNPGKVTTHWKPSPEPAPVPLATEQPALSPVFTQAQDAARYAHHRMGARTKRQFGFILKSVHSEEFVATYPLEGGGLGLDRVFPRKPSERDNTLPGDFKIHGVYLGTPATYFSSPSHVKDVRNLNTLLGFVTPDDFADALGLVNLVKQQRGAFTGDVPLYLSTNDGALLSYVPVNLWAQLTSGLFGSWGRPLLTQILNGELHVTEYVHQVAANGQLEVVIKSALWNAPGHVTQQWVPYKKAAAMPFPATRRFPLSPVFAHPDDAARYVHAHIPHPNQLNVVAAILGKADYNTYVAIEPNSGGEVANAPQTLLFTHKHVDGQLHPVPLFAAGYSRKHLLFSRAYSSQAGYSALENNLLNNMFWPVDICYATRLLKTYDSDNSFEVIYHSTNDGALLKYRRGATLATQQLCESISGSNLTYEGYFAENYEPDRTTRRYYEKAPEPQKPVELLTRVLNTGQLSVITVSRTWPNKGEVQHTLTINIEPAPGLFEWDDPRKVQLGPPTARTRLPRPGMTSFSVCASGQ</sequence>
<name>A0ABX4GJK6_9PSED</name>
<evidence type="ECO:0000313" key="3">
    <source>
        <dbReference type="EMBL" id="OZY54201.1"/>
    </source>
</evidence>
<accession>A0ABX4GJK6</accession>
<feature type="compositionally biased region" description="Polar residues" evidence="1">
    <location>
        <begin position="1169"/>
        <end position="1178"/>
    </location>
</feature>
<proteinExistence type="predicted"/>
<evidence type="ECO:0000313" key="4">
    <source>
        <dbReference type="Proteomes" id="UP000216897"/>
    </source>
</evidence>
<keyword evidence="4" id="KW-1185">Reference proteome</keyword>
<organism evidence="3 4">
    <name type="scientific">Pseudomonas lundensis</name>
    <dbReference type="NCBI Taxonomy" id="86185"/>
    <lineage>
        <taxon>Bacteria</taxon>
        <taxon>Pseudomonadati</taxon>
        <taxon>Pseudomonadota</taxon>
        <taxon>Gammaproteobacteria</taxon>
        <taxon>Pseudomonadales</taxon>
        <taxon>Pseudomonadaceae</taxon>
        <taxon>Pseudomonas</taxon>
    </lineage>
</organism>
<evidence type="ECO:0000256" key="1">
    <source>
        <dbReference type="SAM" id="MobiDB-lite"/>
    </source>
</evidence>
<reference evidence="3 4" key="1">
    <citation type="submission" date="2017-08" db="EMBL/GenBank/DDBJ databases">
        <title>Genomic and metabolic characterisation of spoilage-associated Pseudomonas species.</title>
        <authorList>
            <person name="Stanborough T."/>
            <person name="Fegan N."/>
            <person name="Powell S.M."/>
            <person name="Singh T."/>
            <person name="Tamplin M.L."/>
            <person name="Chandry P.S."/>
        </authorList>
    </citation>
    <scope>NUCLEOTIDE SEQUENCE [LARGE SCALE GENOMIC DNA]</scope>
    <source>
        <strain evidence="3 4">L1814</strain>
    </source>
</reference>
<comment type="caution">
    <text evidence="3">The sequence shown here is derived from an EMBL/GenBank/DDBJ whole genome shotgun (WGS) entry which is preliminary data.</text>
</comment>
<dbReference type="Proteomes" id="UP000216897">
    <property type="component" value="Unassembled WGS sequence"/>
</dbReference>
<feature type="region of interest" description="Disordered" evidence="1">
    <location>
        <begin position="1155"/>
        <end position="1178"/>
    </location>
</feature>